<proteinExistence type="predicted"/>
<organism evidence="1 2">
    <name type="scientific">Candidatus Nitrosarchaeum limnium BG20</name>
    <dbReference type="NCBI Taxonomy" id="859192"/>
    <lineage>
        <taxon>Archaea</taxon>
        <taxon>Nitrososphaerota</taxon>
        <taxon>Nitrososphaeria</taxon>
        <taxon>Nitrosopumilales</taxon>
        <taxon>Nitrosopumilaceae</taxon>
        <taxon>Nitrosarchaeum</taxon>
    </lineage>
</organism>
<reference evidence="1 2" key="1">
    <citation type="journal article" date="2012" name="J. Bacteriol.">
        <title>Genome Sequence of "Candidatus Nitrosoarchaeum limnia" BG20, a Low-Salinity Ammonia-Oxidizing Archaeon from the San Francisco Bay Estuary.</title>
        <authorList>
            <person name="Mosier A.C."/>
            <person name="Allen E.E."/>
            <person name="Kim M."/>
            <person name="Ferriera S."/>
            <person name="Francis C.A."/>
        </authorList>
    </citation>
    <scope>NUCLEOTIDE SEQUENCE [LARGE SCALE GENOMIC DNA]</scope>
    <source>
        <strain evidence="1 2">BG20</strain>
    </source>
</reference>
<dbReference type="Proteomes" id="UP000014065">
    <property type="component" value="Unassembled WGS sequence"/>
</dbReference>
<dbReference type="EMBL" id="AHJG01000242">
    <property type="protein sequence ID" value="EPA04880.1"/>
    <property type="molecule type" value="Genomic_DNA"/>
</dbReference>
<protein>
    <submittedName>
        <fullName evidence="1">Uncharacterized protein</fullName>
    </submittedName>
</protein>
<evidence type="ECO:0000313" key="1">
    <source>
        <dbReference type="EMBL" id="EPA04880.1"/>
    </source>
</evidence>
<dbReference type="AlphaFoldDB" id="S2E0J1"/>
<accession>S2E0J1</accession>
<comment type="caution">
    <text evidence="1">The sequence shown here is derived from an EMBL/GenBank/DDBJ whole genome shotgun (WGS) entry which is preliminary data.</text>
</comment>
<evidence type="ECO:0000313" key="2">
    <source>
        <dbReference type="Proteomes" id="UP000014065"/>
    </source>
</evidence>
<name>S2E0J1_9ARCH</name>
<sequence length="37" mass="4145">MVQIQSNLKSEITQNYLNGKIQGILGTNDAIEKKKLL</sequence>
<keyword evidence="2" id="KW-1185">Reference proteome</keyword>
<gene>
    <name evidence="1" type="ORF">BG20_I2030</name>
</gene>